<keyword evidence="3" id="KW-0808">Transferase</keyword>
<dbReference type="GO" id="GO:0016758">
    <property type="term" value="F:hexosyltransferase activity"/>
    <property type="evidence" value="ECO:0007669"/>
    <property type="project" value="UniProtKB-ARBA"/>
</dbReference>
<dbReference type="AlphaFoldDB" id="A0A0B7HJB2"/>
<keyword evidence="1" id="KW-0812">Transmembrane</keyword>
<proteinExistence type="predicted"/>
<dbReference type="Gene3D" id="3.90.550.10">
    <property type="entry name" value="Spore Coat Polysaccharide Biosynthesis Protein SpsA, Chain A"/>
    <property type="match status" value="1"/>
</dbReference>
<dbReference type="PANTHER" id="PTHR22916:SF3">
    <property type="entry name" value="UDP-GLCNAC:BETAGAL BETA-1,3-N-ACETYLGLUCOSAMINYLTRANSFERASE-LIKE PROTEIN 1"/>
    <property type="match status" value="1"/>
</dbReference>
<evidence type="ECO:0000313" key="3">
    <source>
        <dbReference type="EMBL" id="CEN37846.1"/>
    </source>
</evidence>
<evidence type="ECO:0000256" key="1">
    <source>
        <dbReference type="SAM" id="Phobius"/>
    </source>
</evidence>
<dbReference type="PANTHER" id="PTHR22916">
    <property type="entry name" value="GLYCOSYLTRANSFERASE"/>
    <property type="match status" value="1"/>
</dbReference>
<keyword evidence="1" id="KW-0472">Membrane</keyword>
<dbReference type="Pfam" id="PF00535">
    <property type="entry name" value="Glycos_transf_2"/>
    <property type="match status" value="1"/>
</dbReference>
<feature type="domain" description="Glycosyltransferase 2-like" evidence="2">
    <location>
        <begin position="11"/>
        <end position="140"/>
    </location>
</feature>
<dbReference type="CDD" id="cd00761">
    <property type="entry name" value="Glyco_tranf_GTA_type"/>
    <property type="match status" value="1"/>
</dbReference>
<gene>
    <name evidence="3" type="ORF">CCYN74_290002</name>
</gene>
<organism evidence="3 4">
    <name type="scientific">Capnocytophaga cynodegmi</name>
    <dbReference type="NCBI Taxonomy" id="28189"/>
    <lineage>
        <taxon>Bacteria</taxon>
        <taxon>Pseudomonadati</taxon>
        <taxon>Bacteroidota</taxon>
        <taxon>Flavobacteriia</taxon>
        <taxon>Flavobacteriales</taxon>
        <taxon>Flavobacteriaceae</taxon>
        <taxon>Capnocytophaga</taxon>
    </lineage>
</organism>
<sequence length="313" mass="36994">MYYNSMKEKISVLIPTYNVEKFVEQALRSVMNQTYSNLEIIIVDDCSTDNTYEILTKIAEEDDRIKLLRNETNLKIAETLNLALKQSTGKYIVRMDGDDISHPERINILYIFLKNNPDIKLVGSNYSFIDEENNSIKKEVLQPETFQTIKKVAMYSSPVLHIWMTYRDIYTKYGNYRMAGVEDYDFILRLISNNVKLANIQKNIYSVRLRNGNTISSMGLLQRKAFNYTKKLYRERILSNSNKDSYSLKNYQNAIKSTRFENKMYQKSAIMYKKFILRSKREGIVYLLLAILFSPYYQLQYLINRALYKIHNK</sequence>
<dbReference type="SUPFAM" id="SSF53448">
    <property type="entry name" value="Nucleotide-diphospho-sugar transferases"/>
    <property type="match status" value="1"/>
</dbReference>
<accession>A0A0B7HJB2</accession>
<protein>
    <submittedName>
        <fullName evidence="3">Glycosyltransferase, group 2 domain protein (Modular protein)</fullName>
    </submittedName>
</protein>
<dbReference type="InterPro" id="IPR029044">
    <property type="entry name" value="Nucleotide-diphossugar_trans"/>
</dbReference>
<dbReference type="InterPro" id="IPR001173">
    <property type="entry name" value="Glyco_trans_2-like"/>
</dbReference>
<dbReference type="EMBL" id="CDOG01000022">
    <property type="protein sequence ID" value="CEN37846.1"/>
    <property type="molecule type" value="Genomic_DNA"/>
</dbReference>
<name>A0A0B7HJB2_9FLAO</name>
<evidence type="ECO:0000313" key="4">
    <source>
        <dbReference type="Proteomes" id="UP000038083"/>
    </source>
</evidence>
<keyword evidence="1" id="KW-1133">Transmembrane helix</keyword>
<reference evidence="3 4" key="1">
    <citation type="submission" date="2015-01" db="EMBL/GenBank/DDBJ databases">
        <authorList>
            <person name="MANFREDI Pablo"/>
        </authorList>
    </citation>
    <scope>NUCLEOTIDE SEQUENCE [LARGE SCALE GENOMIC DNA]</scope>
    <source>
        <strain evidence="3 4">Ccy74</strain>
    </source>
</reference>
<evidence type="ECO:0000259" key="2">
    <source>
        <dbReference type="Pfam" id="PF00535"/>
    </source>
</evidence>
<feature type="transmembrane region" description="Helical" evidence="1">
    <location>
        <begin position="283"/>
        <end position="303"/>
    </location>
</feature>
<dbReference type="Proteomes" id="UP000038083">
    <property type="component" value="Unassembled WGS sequence"/>
</dbReference>